<keyword evidence="1" id="KW-0812">Transmembrane</keyword>
<reference evidence="2" key="1">
    <citation type="submission" date="2015-06" db="EMBL/GenBank/DDBJ databases">
        <title>High-throughput detection of wild bee species with mitogenome skimming and resequencing (mt-S/R).</title>
        <authorList>
            <person name="Tang M."/>
            <person name="Hardman C."/>
            <person name="Ji Y."/>
            <person name="Meng G."/>
            <person name="Liu S."/>
            <person name="Tan M."/>
            <person name="Yang S."/>
            <person name="Yang C."/>
            <person name="Moss E."/>
            <person name="Nevard T."/>
            <person name="Potts S.G."/>
            <person name="Zhou X."/>
            <person name="Yu D.W."/>
        </authorList>
    </citation>
    <scope>NUCLEOTIDE SEQUENCE</scope>
</reference>
<geneLocation type="mitochondrion" evidence="2"/>
<protein>
    <submittedName>
        <fullName evidence="2">ATP synthase F0 subunit 8</fullName>
    </submittedName>
</protein>
<keyword evidence="1" id="KW-0472">Membrane</keyword>
<accession>A0A0S2LSS6</accession>
<dbReference type="EMBL" id="KT164625">
    <property type="protein sequence ID" value="ALO64501.1"/>
    <property type="molecule type" value="Genomic_DNA"/>
</dbReference>
<keyword evidence="2" id="KW-0496">Mitochondrion</keyword>
<evidence type="ECO:0000256" key="1">
    <source>
        <dbReference type="SAM" id="Phobius"/>
    </source>
</evidence>
<organism evidence="2">
    <name type="scientific">Lasioglossum laevigatum</name>
    <dbReference type="NCBI Taxonomy" id="88530"/>
    <lineage>
        <taxon>Eukaryota</taxon>
        <taxon>Metazoa</taxon>
        <taxon>Ecdysozoa</taxon>
        <taxon>Arthropoda</taxon>
        <taxon>Hexapoda</taxon>
        <taxon>Insecta</taxon>
        <taxon>Pterygota</taxon>
        <taxon>Neoptera</taxon>
        <taxon>Endopterygota</taxon>
        <taxon>Hymenoptera</taxon>
        <taxon>Apocrita</taxon>
        <taxon>Aculeata</taxon>
        <taxon>Apoidea</taxon>
        <taxon>Anthophila</taxon>
        <taxon>Halictidae</taxon>
        <taxon>Halictinae</taxon>
        <taxon>Halictini</taxon>
        <taxon>Lasioglossum</taxon>
        <taxon>Lasioglossum</taxon>
    </lineage>
</organism>
<keyword evidence="1" id="KW-1133">Transmembrane helix</keyword>
<sequence length="58" mass="7205">MPQMSPMYWTLLLIYTLMIMYLYISMLYFTPTFTPSSLAYLKKYPLLFKKLKFKIYKW</sequence>
<proteinExistence type="predicted"/>
<evidence type="ECO:0000313" key="2">
    <source>
        <dbReference type="EMBL" id="ALO64501.1"/>
    </source>
</evidence>
<gene>
    <name evidence="2" type="primary">ATP8</name>
</gene>
<feature type="transmembrane region" description="Helical" evidence="1">
    <location>
        <begin position="7"/>
        <end position="29"/>
    </location>
</feature>
<name>A0A0S2LSS6_9HYME</name>
<dbReference type="AlphaFoldDB" id="A0A0S2LSS6"/>